<dbReference type="PANTHER" id="PTHR10666">
    <property type="entry name" value="UBIQUITIN"/>
    <property type="match status" value="1"/>
</dbReference>
<protein>
    <recommendedName>
        <fullName evidence="3">Ubiquitin-like domain-containing protein</fullName>
    </recommendedName>
</protein>
<dbReference type="PROSITE" id="PS50053">
    <property type="entry name" value="UBIQUITIN_2"/>
    <property type="match status" value="3"/>
</dbReference>
<accession>A0ABD2M2B1</accession>
<keyword evidence="2" id="KW-0732">Signal</keyword>
<dbReference type="Pfam" id="PF00240">
    <property type="entry name" value="ubiquitin"/>
    <property type="match status" value="2"/>
</dbReference>
<evidence type="ECO:0000259" key="3">
    <source>
        <dbReference type="PROSITE" id="PS50053"/>
    </source>
</evidence>
<evidence type="ECO:0000313" key="4">
    <source>
        <dbReference type="EMBL" id="KAL3121652.1"/>
    </source>
</evidence>
<proteinExistence type="predicted"/>
<sequence>MNLFCFVGIYAVLAMLILMIKSSINDKFEINVRGDKNTSVFVEETDTVSKLKQNIVEQLAENIKKETKRMELQLKTCKKGIAELKAELEQKYDEMEKIETARITLRSDENCSPLEDNKIMKDCGIVKGTNPKIVFLRLDEFEIKVEGDKNDIVYVKDTDSVLKVKCLISEQLVETINEEIGIIMKELREETKEDTKSPIFIKTKLIGVNKRIDELKAKLKEKEKEKIKICNARITMRLDKNGSPLENGKTMKDYGIVKGTIPKIVYLTLDELEIEVIGAKRTTVYVKDTDTVSSVRKKIEDNESDTLRLYKSGYPHNPLEDGKTMKECGIVKNDKTVFFALEVFEIFVHYKGKKFTVWVHDKDTVSELKQLIEKVIGINPSNQILTLPTHDEEVILDDTKTMDFYKIGKDAELSLKRELSICFKYKHKKYFPILEETEKVSTVKEKVKEMINQKIKDKNGIPLQKITFKYDGKVLDDNAEIGSYNGIYSKATVYVDKILSKSYGNELTSLLLND</sequence>
<feature type="domain" description="Ubiquitin-like" evidence="3">
    <location>
        <begin position="270"/>
        <end position="330"/>
    </location>
</feature>
<dbReference type="SMART" id="SM00213">
    <property type="entry name" value="UBQ"/>
    <property type="match status" value="3"/>
</dbReference>
<dbReference type="Proteomes" id="UP001620626">
    <property type="component" value="Unassembled WGS sequence"/>
</dbReference>
<dbReference type="Gene3D" id="3.10.20.90">
    <property type="entry name" value="Phosphatidylinositol 3-kinase Catalytic Subunit, Chain A, domain 1"/>
    <property type="match status" value="4"/>
</dbReference>
<organism evidence="4 5">
    <name type="scientific">Heterodera trifolii</name>
    <dbReference type="NCBI Taxonomy" id="157864"/>
    <lineage>
        <taxon>Eukaryota</taxon>
        <taxon>Metazoa</taxon>
        <taxon>Ecdysozoa</taxon>
        <taxon>Nematoda</taxon>
        <taxon>Chromadorea</taxon>
        <taxon>Rhabditida</taxon>
        <taxon>Tylenchina</taxon>
        <taxon>Tylenchomorpha</taxon>
        <taxon>Tylenchoidea</taxon>
        <taxon>Heteroderidae</taxon>
        <taxon>Heteroderinae</taxon>
        <taxon>Heterodera</taxon>
    </lineage>
</organism>
<dbReference type="InterPro" id="IPR029071">
    <property type="entry name" value="Ubiquitin-like_domsf"/>
</dbReference>
<keyword evidence="1" id="KW-0175">Coiled coil</keyword>
<evidence type="ECO:0000313" key="5">
    <source>
        <dbReference type="Proteomes" id="UP001620626"/>
    </source>
</evidence>
<evidence type="ECO:0000256" key="2">
    <source>
        <dbReference type="SAM" id="SignalP"/>
    </source>
</evidence>
<feature type="signal peptide" evidence="2">
    <location>
        <begin position="1"/>
        <end position="22"/>
    </location>
</feature>
<dbReference type="AlphaFoldDB" id="A0ABD2M2B1"/>
<dbReference type="InterPro" id="IPR050158">
    <property type="entry name" value="Ubiquitin_ubiquitin-like"/>
</dbReference>
<dbReference type="CDD" id="cd17039">
    <property type="entry name" value="Ubl_ubiquitin_like"/>
    <property type="match status" value="2"/>
</dbReference>
<reference evidence="4 5" key="1">
    <citation type="submission" date="2024-10" db="EMBL/GenBank/DDBJ databases">
        <authorList>
            <person name="Kim D."/>
        </authorList>
    </citation>
    <scope>NUCLEOTIDE SEQUENCE [LARGE SCALE GENOMIC DNA]</scope>
    <source>
        <strain evidence="4">BH-2024</strain>
    </source>
</reference>
<feature type="coiled-coil region" evidence="1">
    <location>
        <begin position="205"/>
        <end position="232"/>
    </location>
</feature>
<feature type="chain" id="PRO_5044847973" description="Ubiquitin-like domain-containing protein" evidence="2">
    <location>
        <begin position="23"/>
        <end position="514"/>
    </location>
</feature>
<dbReference type="EMBL" id="JBICBT010000180">
    <property type="protein sequence ID" value="KAL3121652.1"/>
    <property type="molecule type" value="Genomic_DNA"/>
</dbReference>
<dbReference type="InterPro" id="IPR000626">
    <property type="entry name" value="Ubiquitin-like_dom"/>
</dbReference>
<gene>
    <name evidence="4" type="ORF">niasHT_006158</name>
</gene>
<feature type="coiled-coil region" evidence="1">
    <location>
        <begin position="56"/>
        <end position="101"/>
    </location>
</feature>
<dbReference type="SUPFAM" id="SSF54236">
    <property type="entry name" value="Ubiquitin-like"/>
    <property type="match status" value="3"/>
</dbReference>
<comment type="caution">
    <text evidence="4">The sequence shown here is derived from an EMBL/GenBank/DDBJ whole genome shotgun (WGS) entry which is preliminary data.</text>
</comment>
<feature type="domain" description="Ubiquitin-like" evidence="3">
    <location>
        <begin position="344"/>
        <end position="415"/>
    </location>
</feature>
<evidence type="ECO:0000256" key="1">
    <source>
        <dbReference type="SAM" id="Coils"/>
    </source>
</evidence>
<keyword evidence="5" id="KW-1185">Reference proteome</keyword>
<feature type="domain" description="Ubiquitin-like" evidence="3">
    <location>
        <begin position="411"/>
        <end position="485"/>
    </location>
</feature>
<name>A0ABD2M2B1_9BILA</name>